<protein>
    <submittedName>
        <fullName evidence="5">Acyltransferase-domain-containing protein</fullName>
    </submittedName>
</protein>
<dbReference type="InterPro" id="IPR032098">
    <property type="entry name" value="Acyltransf_C"/>
</dbReference>
<comment type="similarity">
    <text evidence="1">Belongs to the 1-acyl-sn-glycerol-3-phosphate acyltransferase family.</text>
</comment>
<dbReference type="PANTHER" id="PTHR10983">
    <property type="entry name" value="1-ACYLGLYCEROL-3-PHOSPHATE ACYLTRANSFERASE-RELATED"/>
    <property type="match status" value="1"/>
</dbReference>
<dbReference type="GO" id="GO:0005783">
    <property type="term" value="C:endoplasmic reticulum"/>
    <property type="evidence" value="ECO:0007669"/>
    <property type="project" value="TreeGrafter"/>
</dbReference>
<feature type="domain" description="Phospholipid/glycerol acyltransferase" evidence="4">
    <location>
        <begin position="53"/>
        <end position="188"/>
    </location>
</feature>
<gene>
    <name evidence="5" type="ORF">CAUPRSCDRAFT_7459</name>
    <name evidence="6" type="ORF">CXG81DRAFT_16127</name>
</gene>
<reference evidence="5" key="3">
    <citation type="submission" date="2018-08" db="EMBL/GenBank/DDBJ databases">
        <title>Leveraging single-cell genomics to expand the Fungal Tree of Life.</title>
        <authorList>
            <consortium name="DOE Joint Genome Institute"/>
            <person name="Ahrendt S.R."/>
            <person name="Quandt C.A."/>
            <person name="Ciobanu D."/>
            <person name="Clum A."/>
            <person name="Salamov A."/>
            <person name="Andreopoulos B."/>
            <person name="Cheng J.-F."/>
            <person name="Woyke T."/>
            <person name="Pelin A."/>
            <person name="Henrissat B."/>
            <person name="Reynolds N."/>
            <person name="Benny G.L."/>
            <person name="Smith M.E."/>
            <person name="James T.Y."/>
            <person name="Grigoriev I.V."/>
        </authorList>
    </citation>
    <scope>NUCLEOTIDE SEQUENCE</scope>
    <source>
        <strain evidence="5">ATCC 52028</strain>
    </source>
</reference>
<dbReference type="Proteomes" id="UP000268535">
    <property type="component" value="Unassembled WGS sequence"/>
</dbReference>
<sequence length="339" mass="38318">MLRLTGRRDWYRVWLRFTEAQFVSLMLITLQLVSPVTLHVSGDFDALRADRNAVLIANHQIYTDWCHLWALAWFRGGQGGLKIMLKDSLKLVPFYGSGMHFFEFIFLKRKWAQDKSTIRANLSQALVDAQGGPNGDRRKLPFWLLLFPEGTVITPDTYDRTLAYSAKMGLPPQAVPSYVLLPKSTGLFACLQSMAQEGGTEDLFDITMGYSGTTFADGCPYSQWPVDRVFFRGDGPRDVHIHIRRFPVAQIPGIFNTWLRSVFLDKDALMTRFYATGRFVTPESEKPAPPSDGDVQPVTRITVVPTAADVLRALVAFVTVGITVWIDWRIAASLWSMIF</sequence>
<dbReference type="GO" id="GO:0036149">
    <property type="term" value="P:phosphatidylinositol acyl-chain remodeling"/>
    <property type="evidence" value="ECO:0007669"/>
    <property type="project" value="TreeGrafter"/>
</dbReference>
<dbReference type="STRING" id="1555241.A0A4P9WXS9"/>
<dbReference type="PANTHER" id="PTHR10983:SF16">
    <property type="entry name" value="LYSOCARDIOLIPIN ACYLTRANSFERASE 1"/>
    <property type="match status" value="1"/>
</dbReference>
<reference evidence="7 8" key="1">
    <citation type="journal article" date="2018" name="Nat. Microbiol.">
        <title>Leveraging single-cell genomics to expand the fungal tree of life.</title>
        <authorList>
            <person name="Ahrendt S.R."/>
            <person name="Quandt C.A."/>
            <person name="Ciobanu D."/>
            <person name="Clum A."/>
            <person name="Salamov A."/>
            <person name="Andreopoulos B."/>
            <person name="Cheng J.F."/>
            <person name="Woyke T."/>
            <person name="Pelin A."/>
            <person name="Henrissat B."/>
            <person name="Reynolds N.K."/>
            <person name="Benny G.L."/>
            <person name="Smith M.E."/>
            <person name="James T.Y."/>
            <person name="Grigoriev I.V."/>
        </authorList>
    </citation>
    <scope>NUCLEOTIDE SEQUENCE [LARGE SCALE GENOMIC DNA]</scope>
    <source>
        <strain evidence="7 8">ATCC 52028</strain>
    </source>
</reference>
<accession>A0A4P9WXS9</accession>
<evidence type="ECO:0000256" key="2">
    <source>
        <dbReference type="ARBA" id="ARBA00022679"/>
    </source>
</evidence>
<dbReference type="Pfam" id="PF16076">
    <property type="entry name" value="Acyltransf_C"/>
    <property type="match status" value="1"/>
</dbReference>
<dbReference type="CDD" id="cd07990">
    <property type="entry name" value="LPLAT_LCLAT1-like"/>
    <property type="match status" value="1"/>
</dbReference>
<dbReference type="InterPro" id="IPR002123">
    <property type="entry name" value="Plipid/glycerol_acylTrfase"/>
</dbReference>
<dbReference type="OrthoDB" id="189226at2759"/>
<evidence type="ECO:0000256" key="1">
    <source>
        <dbReference type="ARBA" id="ARBA00008655"/>
    </source>
</evidence>
<dbReference type="EMBL" id="ML009564">
    <property type="protein sequence ID" value="RKO96858.1"/>
    <property type="molecule type" value="Genomic_DNA"/>
</dbReference>
<keyword evidence="8" id="KW-1185">Reference proteome</keyword>
<evidence type="ECO:0000313" key="6">
    <source>
        <dbReference type="EMBL" id="RKO98289.1"/>
    </source>
</evidence>
<evidence type="ECO:0000313" key="7">
    <source>
        <dbReference type="Proteomes" id="UP000268535"/>
    </source>
</evidence>
<dbReference type="Proteomes" id="UP000274922">
    <property type="component" value="Unassembled WGS sequence"/>
</dbReference>
<organism evidence="6 8">
    <name type="scientific">Caulochytrium protostelioides</name>
    <dbReference type="NCBI Taxonomy" id="1555241"/>
    <lineage>
        <taxon>Eukaryota</taxon>
        <taxon>Fungi</taxon>
        <taxon>Fungi incertae sedis</taxon>
        <taxon>Chytridiomycota</taxon>
        <taxon>Chytridiomycota incertae sedis</taxon>
        <taxon>Chytridiomycetes</taxon>
        <taxon>Caulochytriales</taxon>
        <taxon>Caulochytriaceae</taxon>
        <taxon>Caulochytrium</taxon>
    </lineage>
</organism>
<name>A0A4P9WXS9_9FUNG</name>
<dbReference type="Pfam" id="PF01553">
    <property type="entry name" value="Acyltransferase"/>
    <property type="match status" value="1"/>
</dbReference>
<dbReference type="SMART" id="SM00563">
    <property type="entry name" value="PlsC"/>
    <property type="match status" value="1"/>
</dbReference>
<evidence type="ECO:0000259" key="4">
    <source>
        <dbReference type="SMART" id="SM00563"/>
    </source>
</evidence>
<dbReference type="GO" id="GO:0016746">
    <property type="term" value="F:acyltransferase activity"/>
    <property type="evidence" value="ECO:0007669"/>
    <property type="project" value="UniProtKB-KW"/>
</dbReference>
<dbReference type="AlphaFoldDB" id="A0A4P9WXS9"/>
<keyword evidence="3 5" id="KW-0012">Acyltransferase</keyword>
<evidence type="ECO:0000313" key="8">
    <source>
        <dbReference type="Proteomes" id="UP000274922"/>
    </source>
</evidence>
<evidence type="ECO:0000313" key="5">
    <source>
        <dbReference type="EMBL" id="RKO96858.1"/>
    </source>
</evidence>
<evidence type="ECO:0000256" key="3">
    <source>
        <dbReference type="ARBA" id="ARBA00023315"/>
    </source>
</evidence>
<keyword evidence="2 5" id="KW-0808">Transferase</keyword>
<proteinExistence type="inferred from homology"/>
<dbReference type="SUPFAM" id="SSF69593">
    <property type="entry name" value="Glycerol-3-phosphate (1)-acyltransferase"/>
    <property type="match status" value="1"/>
</dbReference>
<dbReference type="EMBL" id="ML014511">
    <property type="protein sequence ID" value="RKO98289.1"/>
    <property type="molecule type" value="Genomic_DNA"/>
</dbReference>
<reference evidence="6" key="2">
    <citation type="submission" date="2018-04" db="EMBL/GenBank/DDBJ databases">
        <title>Leveraging single-cell genomics to expand the Fungal Tree of Life.</title>
        <authorList>
            <consortium name="DOE Joint Genome Institute"/>
            <person name="Ahrendt S.R."/>
            <person name="Quandt C.A."/>
            <person name="Ciobanu D."/>
            <person name="Clum A."/>
            <person name="Salamov A."/>
            <person name="Andreopoulos B."/>
            <person name="Cheng J.-F."/>
            <person name="Woyke T."/>
            <person name="Pelin A."/>
            <person name="Henrissat B."/>
            <person name="Benny G.L."/>
            <person name="Smith M.E."/>
            <person name="James T.Y."/>
            <person name="Grigoriev I.V."/>
        </authorList>
    </citation>
    <scope>NUCLEOTIDE SEQUENCE</scope>
    <source>
        <strain evidence="6">ATCC 52028</strain>
    </source>
</reference>